<dbReference type="Pfam" id="PF01488">
    <property type="entry name" value="Shikimate_DH"/>
    <property type="match status" value="1"/>
</dbReference>
<dbReference type="InterPro" id="IPR006151">
    <property type="entry name" value="Shikm_DH/Glu-tRNA_Rdtase"/>
</dbReference>
<gene>
    <name evidence="5" type="primary">mtdA</name>
    <name evidence="5" type="ORF">LF1_51420</name>
</gene>
<dbReference type="InterPro" id="IPR015259">
    <property type="entry name" value="Methyl-teptahyd_DH_N"/>
</dbReference>
<comment type="caution">
    <text evidence="5">The sequence shown here is derived from an EMBL/GenBank/DDBJ whole genome shotgun (WGS) entry which is preliminary data.</text>
</comment>
<name>A0A5B1CRH7_9BACT</name>
<evidence type="ECO:0000256" key="1">
    <source>
        <dbReference type="ARBA" id="ARBA00022857"/>
    </source>
</evidence>
<dbReference type="GO" id="GO:0016491">
    <property type="term" value="F:oxidoreductase activity"/>
    <property type="evidence" value="ECO:0007669"/>
    <property type="project" value="UniProtKB-KW"/>
</dbReference>
<accession>A0A5B1CRH7</accession>
<dbReference type="OrthoDB" id="6180at2"/>
<dbReference type="Pfam" id="PF09176">
    <property type="entry name" value="Mpt_N"/>
    <property type="match status" value="1"/>
</dbReference>
<dbReference type="InterPro" id="IPR036291">
    <property type="entry name" value="NAD(P)-bd_dom_sf"/>
</dbReference>
<reference evidence="5 6" key="1">
    <citation type="submission" date="2019-08" db="EMBL/GenBank/DDBJ databases">
        <title>Deep-cultivation of Planctomycetes and their phenomic and genomic characterization uncovers novel biology.</title>
        <authorList>
            <person name="Wiegand S."/>
            <person name="Jogler M."/>
            <person name="Boedeker C."/>
            <person name="Pinto D."/>
            <person name="Vollmers J."/>
            <person name="Rivas-Marin E."/>
            <person name="Kohn T."/>
            <person name="Peeters S.H."/>
            <person name="Heuer A."/>
            <person name="Rast P."/>
            <person name="Oberbeckmann S."/>
            <person name="Bunk B."/>
            <person name="Jeske O."/>
            <person name="Meyerdierks A."/>
            <person name="Storesund J.E."/>
            <person name="Kallscheuer N."/>
            <person name="Luecker S."/>
            <person name="Lage O.M."/>
            <person name="Pohl T."/>
            <person name="Merkel B.J."/>
            <person name="Hornburger P."/>
            <person name="Mueller R.-W."/>
            <person name="Bruemmer F."/>
            <person name="Labrenz M."/>
            <person name="Spormann A.M."/>
            <person name="Op Den Camp H."/>
            <person name="Overmann J."/>
            <person name="Amann R."/>
            <person name="Jetten M.S.M."/>
            <person name="Mascher T."/>
            <person name="Medema M.H."/>
            <person name="Devos D.P."/>
            <person name="Kaster A.-K."/>
            <person name="Ovreas L."/>
            <person name="Rohde M."/>
            <person name="Galperin M.Y."/>
            <person name="Jogler C."/>
        </authorList>
    </citation>
    <scope>NUCLEOTIDE SEQUENCE [LARGE SCALE GENOMIC DNA]</scope>
    <source>
        <strain evidence="5 6">LF1</strain>
    </source>
</reference>
<feature type="domain" description="Quinate/shikimate 5-dehydrogenase/glutamyl-tRNA reductase" evidence="3">
    <location>
        <begin position="117"/>
        <end position="213"/>
    </location>
</feature>
<dbReference type="InterPro" id="IPR037089">
    <property type="entry name" value="Methyl-teptahyd_DH_N_sf"/>
</dbReference>
<sequence length="294" mass="30357">MQRILFQFDTDDQPSSFDSVVAIDAGVDQLLRYQNVGASSVAGLVHGAMFTRGGNDLANTAIFIGGSSVDDAEDLMRVCQKTFFANVRVSLMMDAGGCNTTASAAVVAAGRHVDLSGTSAVVLAGTGPVGRRVAWLLATEGASVTITSRSLTRAKKAADEINQSVGNQQVVGRELANDDDADQITADADLIISCGAAGVELIDENTIAKLTDLKVAIDLNAVAPAGIASIKVTDKAAPIGKAGAIGYGAIGVGGLKMKTHRRAIKSLFESNDKVLDVAEIYAIAKEIEQSSATS</sequence>
<evidence type="ECO:0000313" key="5">
    <source>
        <dbReference type="EMBL" id="KAA1262575.1"/>
    </source>
</evidence>
<keyword evidence="1" id="KW-0521">NADP</keyword>
<dbReference type="Proteomes" id="UP000322699">
    <property type="component" value="Unassembled WGS sequence"/>
</dbReference>
<proteinExistence type="predicted"/>
<evidence type="ECO:0000259" key="3">
    <source>
        <dbReference type="Pfam" id="PF01488"/>
    </source>
</evidence>
<feature type="domain" description="Methylene-tetrahydromethanopterin dehydrogenase N-terminal" evidence="4">
    <location>
        <begin position="16"/>
        <end position="95"/>
    </location>
</feature>
<organism evidence="5 6">
    <name type="scientific">Rubripirellula obstinata</name>
    <dbReference type="NCBI Taxonomy" id="406547"/>
    <lineage>
        <taxon>Bacteria</taxon>
        <taxon>Pseudomonadati</taxon>
        <taxon>Planctomycetota</taxon>
        <taxon>Planctomycetia</taxon>
        <taxon>Pirellulales</taxon>
        <taxon>Pirellulaceae</taxon>
        <taxon>Rubripirellula</taxon>
    </lineage>
</organism>
<dbReference type="RefSeq" id="WP_068264701.1">
    <property type="nucleotide sequence ID" value="NZ_LWSK01000066.1"/>
</dbReference>
<dbReference type="Gene3D" id="3.40.50.720">
    <property type="entry name" value="NAD(P)-binding Rossmann-like Domain"/>
    <property type="match status" value="1"/>
</dbReference>
<dbReference type="InterPro" id="IPR046346">
    <property type="entry name" value="Aminoacid_DH-like_N_sf"/>
</dbReference>
<dbReference type="EMBL" id="VRLW01000001">
    <property type="protein sequence ID" value="KAA1262575.1"/>
    <property type="molecule type" value="Genomic_DNA"/>
</dbReference>
<dbReference type="AlphaFoldDB" id="A0A5B1CRH7"/>
<keyword evidence="2" id="KW-0560">Oxidoreductase</keyword>
<keyword evidence="6" id="KW-1185">Reference proteome</keyword>
<evidence type="ECO:0000313" key="6">
    <source>
        <dbReference type="Proteomes" id="UP000322699"/>
    </source>
</evidence>
<evidence type="ECO:0000256" key="2">
    <source>
        <dbReference type="ARBA" id="ARBA00023002"/>
    </source>
</evidence>
<evidence type="ECO:0000259" key="4">
    <source>
        <dbReference type="Pfam" id="PF09176"/>
    </source>
</evidence>
<dbReference type="SUPFAM" id="SSF53223">
    <property type="entry name" value="Aminoacid dehydrogenase-like, N-terminal domain"/>
    <property type="match status" value="1"/>
</dbReference>
<dbReference type="Gene3D" id="3.40.50.10280">
    <property type="entry name" value="Methylene-tetrahydromethanopterin dehydrogenase, N-terminal domain"/>
    <property type="match status" value="1"/>
</dbReference>
<protein>
    <submittedName>
        <fullName evidence="5">Bifunctional protein MdtA</fullName>
    </submittedName>
</protein>
<dbReference type="SUPFAM" id="SSF51735">
    <property type="entry name" value="NAD(P)-binding Rossmann-fold domains"/>
    <property type="match status" value="1"/>
</dbReference>